<dbReference type="Pfam" id="PF00561">
    <property type="entry name" value="Abhydrolase_1"/>
    <property type="match status" value="1"/>
</dbReference>
<dbReference type="Proteomes" id="UP000019335">
    <property type="component" value="Chromosome 16"/>
</dbReference>
<evidence type="ECO:0000256" key="1">
    <source>
        <dbReference type="ARBA" id="ARBA00008645"/>
    </source>
</evidence>
<dbReference type="SUPFAM" id="SSF53474">
    <property type="entry name" value="alpha/beta-Hydrolases"/>
    <property type="match status" value="1"/>
</dbReference>
<dbReference type="GO" id="GO:0016787">
    <property type="term" value="F:hydrolase activity"/>
    <property type="evidence" value="ECO:0007669"/>
    <property type="project" value="UniProtKB-KW"/>
</dbReference>
<dbReference type="AlphaFoldDB" id="W7TJ71"/>
<feature type="signal peptide" evidence="3">
    <location>
        <begin position="1"/>
        <end position="28"/>
    </location>
</feature>
<accession>W7TJ71</accession>
<feature type="domain" description="AB hydrolase-1" evidence="4">
    <location>
        <begin position="84"/>
        <end position="127"/>
    </location>
</feature>
<comment type="similarity">
    <text evidence="1">Belongs to the AB hydrolase superfamily.</text>
</comment>
<proteinExistence type="inferred from homology"/>
<keyword evidence="3" id="KW-0732">Signal</keyword>
<evidence type="ECO:0000313" key="5">
    <source>
        <dbReference type="EMBL" id="EWM23518.1"/>
    </source>
</evidence>
<dbReference type="OrthoDB" id="8119704at2759"/>
<dbReference type="PANTHER" id="PTHR46118:SF4">
    <property type="entry name" value="PROTEIN ABHD11"/>
    <property type="match status" value="1"/>
</dbReference>
<evidence type="ECO:0000256" key="3">
    <source>
        <dbReference type="SAM" id="SignalP"/>
    </source>
</evidence>
<gene>
    <name evidence="5" type="ORF">Naga_101003g1</name>
</gene>
<dbReference type="PANTHER" id="PTHR46118">
    <property type="entry name" value="PROTEIN ABHD11"/>
    <property type="match status" value="1"/>
</dbReference>
<dbReference type="InterPro" id="IPR029058">
    <property type="entry name" value="AB_hydrolase_fold"/>
</dbReference>
<protein>
    <recommendedName>
        <fullName evidence="4">AB hydrolase-1 domain-containing protein</fullName>
    </recommendedName>
</protein>
<keyword evidence="6" id="KW-1185">Reference proteome</keyword>
<keyword evidence="2" id="KW-0378">Hydrolase</keyword>
<evidence type="ECO:0000256" key="2">
    <source>
        <dbReference type="ARBA" id="ARBA00022801"/>
    </source>
</evidence>
<evidence type="ECO:0000313" key="6">
    <source>
        <dbReference type="Proteomes" id="UP000019335"/>
    </source>
</evidence>
<sequence>MASLQSPPQPKLVFLLLVAVLCRHTSYAFVFPSHLTASLGSGGPSQLLPALKPATLPSAPVAHPLPSLHYLDLNRREDTKDHLPVLVLHGLLGSSRNFRGWANTLHERLEKPRRILVPDLRNHGRSPHVAGMSYR</sequence>
<organism evidence="5 6">
    <name type="scientific">Nannochloropsis gaditana</name>
    <dbReference type="NCBI Taxonomy" id="72520"/>
    <lineage>
        <taxon>Eukaryota</taxon>
        <taxon>Sar</taxon>
        <taxon>Stramenopiles</taxon>
        <taxon>Ochrophyta</taxon>
        <taxon>Eustigmatophyceae</taxon>
        <taxon>Eustigmatales</taxon>
        <taxon>Monodopsidaceae</taxon>
        <taxon>Nannochloropsis</taxon>
    </lineage>
</organism>
<evidence type="ECO:0000259" key="4">
    <source>
        <dbReference type="Pfam" id="PF00561"/>
    </source>
</evidence>
<dbReference type="EMBL" id="AZIL01001611">
    <property type="protein sequence ID" value="EWM23518.1"/>
    <property type="molecule type" value="Genomic_DNA"/>
</dbReference>
<dbReference type="InterPro" id="IPR000073">
    <property type="entry name" value="AB_hydrolase_1"/>
</dbReference>
<feature type="chain" id="PRO_5004900933" description="AB hydrolase-1 domain-containing protein" evidence="3">
    <location>
        <begin position="29"/>
        <end position="135"/>
    </location>
</feature>
<dbReference type="Gene3D" id="3.40.50.1820">
    <property type="entry name" value="alpha/beta hydrolase"/>
    <property type="match status" value="1"/>
</dbReference>
<reference evidence="5 6" key="1">
    <citation type="journal article" date="2014" name="Mol. Plant">
        <title>Chromosome Scale Genome Assembly and Transcriptome Profiling of Nannochloropsis gaditana in Nitrogen Depletion.</title>
        <authorList>
            <person name="Corteggiani Carpinelli E."/>
            <person name="Telatin A."/>
            <person name="Vitulo N."/>
            <person name="Forcato C."/>
            <person name="D'Angelo M."/>
            <person name="Schiavon R."/>
            <person name="Vezzi A."/>
            <person name="Giacometti G.M."/>
            <person name="Morosinotto T."/>
            <person name="Valle G."/>
        </authorList>
    </citation>
    <scope>NUCLEOTIDE SEQUENCE [LARGE SCALE GENOMIC DNA]</scope>
    <source>
        <strain evidence="5 6">B-31</strain>
    </source>
</reference>
<comment type="caution">
    <text evidence="5">The sequence shown here is derived from an EMBL/GenBank/DDBJ whole genome shotgun (WGS) entry which is preliminary data.</text>
</comment>
<name>W7TJ71_9STRA</name>